<evidence type="ECO:0000313" key="2">
    <source>
        <dbReference type="EMBL" id="GFO36400.1"/>
    </source>
</evidence>
<reference evidence="2 3" key="1">
    <citation type="journal article" date="2021" name="Elife">
        <title>Chloroplast acquisition without the gene transfer in kleptoplastic sea slugs, Plakobranchus ocellatus.</title>
        <authorList>
            <person name="Maeda T."/>
            <person name="Takahashi S."/>
            <person name="Yoshida T."/>
            <person name="Shimamura S."/>
            <person name="Takaki Y."/>
            <person name="Nagai Y."/>
            <person name="Toyoda A."/>
            <person name="Suzuki Y."/>
            <person name="Arimoto A."/>
            <person name="Ishii H."/>
            <person name="Satoh N."/>
            <person name="Nishiyama T."/>
            <person name="Hasebe M."/>
            <person name="Maruyama T."/>
            <person name="Minagawa J."/>
            <person name="Obokata J."/>
            <person name="Shigenobu S."/>
        </authorList>
    </citation>
    <scope>NUCLEOTIDE SEQUENCE [LARGE SCALE GENOMIC DNA]</scope>
</reference>
<gene>
    <name evidence="2" type="ORF">PoB_006290500</name>
</gene>
<keyword evidence="3" id="KW-1185">Reference proteome</keyword>
<evidence type="ECO:0000256" key="1">
    <source>
        <dbReference type="SAM" id="MobiDB-lite"/>
    </source>
</evidence>
<feature type="compositionally biased region" description="Polar residues" evidence="1">
    <location>
        <begin position="63"/>
        <end position="77"/>
    </location>
</feature>
<sequence>MVISGFQAFRQANCGGEVRASDRASTCLRSTGPNASTSSWFGQGNSNGSQSNSSRPVVLGLKTLQSPSINKEYQTPA</sequence>
<feature type="region of interest" description="Disordered" evidence="1">
    <location>
        <begin position="16"/>
        <end position="77"/>
    </location>
</feature>
<feature type="compositionally biased region" description="Low complexity" evidence="1">
    <location>
        <begin position="42"/>
        <end position="54"/>
    </location>
</feature>
<accession>A0AAV4CWY0</accession>
<name>A0AAV4CWY0_9GAST</name>
<protein>
    <submittedName>
        <fullName evidence="2">Uncharacterized protein</fullName>
    </submittedName>
</protein>
<comment type="caution">
    <text evidence="2">The sequence shown here is derived from an EMBL/GenBank/DDBJ whole genome shotgun (WGS) entry which is preliminary data.</text>
</comment>
<evidence type="ECO:0000313" key="3">
    <source>
        <dbReference type="Proteomes" id="UP000735302"/>
    </source>
</evidence>
<feature type="compositionally biased region" description="Polar residues" evidence="1">
    <location>
        <begin position="23"/>
        <end position="41"/>
    </location>
</feature>
<dbReference type="EMBL" id="BLXT01007055">
    <property type="protein sequence ID" value="GFO36400.1"/>
    <property type="molecule type" value="Genomic_DNA"/>
</dbReference>
<organism evidence="2 3">
    <name type="scientific">Plakobranchus ocellatus</name>
    <dbReference type="NCBI Taxonomy" id="259542"/>
    <lineage>
        <taxon>Eukaryota</taxon>
        <taxon>Metazoa</taxon>
        <taxon>Spiralia</taxon>
        <taxon>Lophotrochozoa</taxon>
        <taxon>Mollusca</taxon>
        <taxon>Gastropoda</taxon>
        <taxon>Heterobranchia</taxon>
        <taxon>Euthyneura</taxon>
        <taxon>Panpulmonata</taxon>
        <taxon>Sacoglossa</taxon>
        <taxon>Placobranchoidea</taxon>
        <taxon>Plakobranchidae</taxon>
        <taxon>Plakobranchus</taxon>
    </lineage>
</organism>
<dbReference type="Proteomes" id="UP000735302">
    <property type="component" value="Unassembled WGS sequence"/>
</dbReference>
<dbReference type="AlphaFoldDB" id="A0AAV4CWY0"/>
<proteinExistence type="predicted"/>